<dbReference type="PANTHER" id="PTHR11439">
    <property type="entry name" value="GAG-POL-RELATED RETROTRANSPOSON"/>
    <property type="match status" value="1"/>
</dbReference>
<feature type="region of interest" description="Disordered" evidence="1">
    <location>
        <begin position="409"/>
        <end position="437"/>
    </location>
</feature>
<organism evidence="2 3">
    <name type="scientific">Tanacetum coccineum</name>
    <dbReference type="NCBI Taxonomy" id="301880"/>
    <lineage>
        <taxon>Eukaryota</taxon>
        <taxon>Viridiplantae</taxon>
        <taxon>Streptophyta</taxon>
        <taxon>Embryophyta</taxon>
        <taxon>Tracheophyta</taxon>
        <taxon>Spermatophyta</taxon>
        <taxon>Magnoliopsida</taxon>
        <taxon>eudicotyledons</taxon>
        <taxon>Gunneridae</taxon>
        <taxon>Pentapetalae</taxon>
        <taxon>asterids</taxon>
        <taxon>campanulids</taxon>
        <taxon>Asterales</taxon>
        <taxon>Asteraceae</taxon>
        <taxon>Asteroideae</taxon>
        <taxon>Anthemideae</taxon>
        <taxon>Anthemidinae</taxon>
        <taxon>Tanacetum</taxon>
    </lineage>
</organism>
<feature type="compositionally biased region" description="Polar residues" evidence="1">
    <location>
        <begin position="409"/>
        <end position="424"/>
    </location>
</feature>
<gene>
    <name evidence="2" type="ORF">Tco_0655150</name>
</gene>
<name>A0ABQ4X5C8_9ASTR</name>
<evidence type="ECO:0000256" key="1">
    <source>
        <dbReference type="SAM" id="MobiDB-lite"/>
    </source>
</evidence>
<reference evidence="2" key="2">
    <citation type="submission" date="2022-01" db="EMBL/GenBank/DDBJ databases">
        <authorList>
            <person name="Yamashiro T."/>
            <person name="Shiraishi A."/>
            <person name="Satake H."/>
            <person name="Nakayama K."/>
        </authorList>
    </citation>
    <scope>NUCLEOTIDE SEQUENCE</scope>
</reference>
<comment type="caution">
    <text evidence="2">The sequence shown here is derived from an EMBL/GenBank/DDBJ whole genome shotgun (WGS) entry which is preliminary data.</text>
</comment>
<proteinExistence type="predicted"/>
<dbReference type="EMBL" id="BQNB010009216">
    <property type="protein sequence ID" value="GJS60366.1"/>
    <property type="molecule type" value="Genomic_DNA"/>
</dbReference>
<evidence type="ECO:0000313" key="3">
    <source>
        <dbReference type="Proteomes" id="UP001151760"/>
    </source>
</evidence>
<protein>
    <submittedName>
        <fullName evidence="2">Uncharacterized protein</fullName>
    </submittedName>
</protein>
<feature type="region of interest" description="Disordered" evidence="1">
    <location>
        <begin position="357"/>
        <end position="390"/>
    </location>
</feature>
<accession>A0ABQ4X5C8</accession>
<dbReference type="PANTHER" id="PTHR11439:SF463">
    <property type="entry name" value="REVERSE TRANSCRIPTASE TY1_COPIA-TYPE DOMAIN-CONTAINING PROTEIN"/>
    <property type="match status" value="1"/>
</dbReference>
<reference evidence="2" key="1">
    <citation type="journal article" date="2022" name="Int. J. Mol. Sci.">
        <title>Draft Genome of Tanacetum Coccineum: Genomic Comparison of Closely Related Tanacetum-Family Plants.</title>
        <authorList>
            <person name="Yamashiro T."/>
            <person name="Shiraishi A."/>
            <person name="Nakayama K."/>
            <person name="Satake H."/>
        </authorList>
    </citation>
    <scope>NUCLEOTIDE SEQUENCE</scope>
</reference>
<evidence type="ECO:0000313" key="2">
    <source>
        <dbReference type="EMBL" id="GJS60366.1"/>
    </source>
</evidence>
<feature type="compositionally biased region" description="Basic and acidic residues" evidence="1">
    <location>
        <begin position="428"/>
        <end position="437"/>
    </location>
</feature>
<dbReference type="CDD" id="cd09272">
    <property type="entry name" value="RNase_HI_RT_Ty1"/>
    <property type="match status" value="1"/>
</dbReference>
<feature type="compositionally biased region" description="Basic and acidic residues" evidence="1">
    <location>
        <begin position="372"/>
        <end position="385"/>
    </location>
</feature>
<sequence>MNDNRDNYHGEHYYHGEQLNASLMVSGLRCYTPVIGKITVVILVRDRFPRGKGDDVERLWNELEKLGTSMKVLEDRIVIDRLCELFYFNYASCVAYSDIGNCNQVLDGSLNDTTLPVNTNIRSGSGLDSGFPSLVDTTGTIHTQDGAHGIHSHNCVNEENMNDGTKVGPTLAGNNLGMSSYAKLVTGEKIESIRAISERFTNTTYGFFLGKHVAYLVVANYVRNTWGKYGLVKSLLNSSTGLFSFQFSSMDGLDSMLENYVSNVPVWVKPHGVPVTTFSEDSLSSIAIDCFELIVELKDTIVVAMPNIVGEDFYTCNIREECPKNIGSGEAKNLKKPSQNPKGVLFGPKVGFKPAKQVFRPDSKKPTANTSENKKKNMEPTKEVSKSNPFDVLNSVKNDVDLGTCVGTSNLASKESNSSGSSFWNGKPLEKVDSSRDYDSEDEVASVENEIASFLAKKDGYGTNSLLEQWKDPYKNANYDYEPYDDDMYEGQEVPKKSSQFVFLSPRKLFAYLTGRDLHTIEKVMAGHDETTGQTPNNSTANLNKVVSAGSSSSIPADYVPAGHNRKYSGRCTSHHNHHHKEDLKITFEESWNDSSEDDHEETCLMAVGSPKAHQNHRPQIDSWNAYITKNEVALQSSIMPKPYAYHYNDIGEVPPPSDHSIIESKWTFQDTLDENGVVSLNHARSTCEILCDEFVEYMRDKFKRNKLGDLKSILNLQITQGDNGIFILESRYLRNYLKKFDLENAKTTKTPMSTDLKLTLDKDEVSVDISKYRCIEAHVYADSDHAGDYVDRKSTSGVCTLVGECLTQWCCKKQTALTISTTEAEYVAAGRACQQALWMRQVIKDYDT</sequence>
<keyword evidence="3" id="KW-1185">Reference proteome</keyword>
<dbReference type="Proteomes" id="UP001151760">
    <property type="component" value="Unassembled WGS sequence"/>
</dbReference>